<dbReference type="Proteomes" id="UP000549394">
    <property type="component" value="Unassembled WGS sequence"/>
</dbReference>
<protein>
    <submittedName>
        <fullName evidence="8">DgyrCDS8953</fullName>
    </submittedName>
</protein>
<evidence type="ECO:0000313" key="9">
    <source>
        <dbReference type="Proteomes" id="UP000549394"/>
    </source>
</evidence>
<dbReference type="FunFam" id="4.10.280.10:FF:000010">
    <property type="entry name" value="Scleraxis bHLH transcription factor"/>
    <property type="match status" value="1"/>
</dbReference>
<dbReference type="InterPro" id="IPR011598">
    <property type="entry name" value="bHLH_dom"/>
</dbReference>
<dbReference type="Pfam" id="PF00010">
    <property type="entry name" value="HLH"/>
    <property type="match status" value="1"/>
</dbReference>
<keyword evidence="9" id="KW-1185">Reference proteome</keyword>
<dbReference type="SUPFAM" id="SSF47459">
    <property type="entry name" value="HLH, helix-loop-helix DNA-binding domain"/>
    <property type="match status" value="1"/>
</dbReference>
<feature type="region of interest" description="Disordered" evidence="6">
    <location>
        <begin position="47"/>
        <end position="69"/>
    </location>
</feature>
<evidence type="ECO:0000256" key="5">
    <source>
        <dbReference type="ARBA" id="ARBA00023242"/>
    </source>
</evidence>
<dbReference type="CDD" id="cd11466">
    <property type="entry name" value="bHLH_TS_HAND"/>
    <property type="match status" value="1"/>
</dbReference>
<dbReference type="EMBL" id="CAJFCJ010000012">
    <property type="protein sequence ID" value="CAD5120381.1"/>
    <property type="molecule type" value="Genomic_DNA"/>
</dbReference>
<dbReference type="GO" id="GO:0005634">
    <property type="term" value="C:nucleus"/>
    <property type="evidence" value="ECO:0007669"/>
    <property type="project" value="UniProtKB-SubCell"/>
</dbReference>
<keyword evidence="5" id="KW-0539">Nucleus</keyword>
<feature type="domain" description="BHLH" evidence="7">
    <location>
        <begin position="55"/>
        <end position="107"/>
    </location>
</feature>
<dbReference type="SMART" id="SM00353">
    <property type="entry name" value="HLH"/>
    <property type="match status" value="1"/>
</dbReference>
<reference evidence="8 9" key="1">
    <citation type="submission" date="2020-08" db="EMBL/GenBank/DDBJ databases">
        <authorList>
            <person name="Hejnol A."/>
        </authorList>
    </citation>
    <scope>NUCLEOTIDE SEQUENCE [LARGE SCALE GENOMIC DNA]</scope>
</reference>
<proteinExistence type="predicted"/>
<evidence type="ECO:0000256" key="3">
    <source>
        <dbReference type="ARBA" id="ARBA00023125"/>
    </source>
</evidence>
<dbReference type="PANTHER" id="PTHR23349:SF68">
    <property type="entry name" value="FI14601P"/>
    <property type="match status" value="1"/>
</dbReference>
<dbReference type="Gene3D" id="4.10.280.10">
    <property type="entry name" value="Helix-loop-helix DNA-binding domain"/>
    <property type="match status" value="1"/>
</dbReference>
<dbReference type="GO" id="GO:0000977">
    <property type="term" value="F:RNA polymerase II transcription regulatory region sequence-specific DNA binding"/>
    <property type="evidence" value="ECO:0007669"/>
    <property type="project" value="TreeGrafter"/>
</dbReference>
<evidence type="ECO:0000256" key="2">
    <source>
        <dbReference type="ARBA" id="ARBA00023015"/>
    </source>
</evidence>
<dbReference type="GO" id="GO:0046983">
    <property type="term" value="F:protein dimerization activity"/>
    <property type="evidence" value="ECO:0007669"/>
    <property type="project" value="InterPro"/>
</dbReference>
<dbReference type="AlphaFoldDB" id="A0A7I8VVL8"/>
<gene>
    <name evidence="8" type="ORF">DGYR_LOCUS8488</name>
</gene>
<feature type="compositionally biased region" description="Basic residues" evidence="6">
    <location>
        <begin position="54"/>
        <end position="69"/>
    </location>
</feature>
<evidence type="ECO:0000259" key="7">
    <source>
        <dbReference type="PROSITE" id="PS50888"/>
    </source>
</evidence>
<dbReference type="OrthoDB" id="10055449at2759"/>
<dbReference type="InterPro" id="IPR036638">
    <property type="entry name" value="HLH_DNA-bd_sf"/>
</dbReference>
<sequence length="187" mass="21315">MSVIGGYPAYSEFYPTYGPGHEEVHGQYWPVMQQPCMEYIHQTPIYNRPMERPPRKRNTANKKERRRTHSINTAFAALRGCIPNVPADTKLSKIKTLRLATSYIGHLMAVLGGDTEKTFRAYDLVNSSHRRKRRVEQVDETEGQNDEASGSEESEGSDQSCARKKSKGRTGWPQAVWAKELRQDSKN</sequence>
<comment type="subcellular location">
    <subcellularLocation>
        <location evidence="1">Nucleus</location>
    </subcellularLocation>
</comment>
<dbReference type="GO" id="GO:0000981">
    <property type="term" value="F:DNA-binding transcription factor activity, RNA polymerase II-specific"/>
    <property type="evidence" value="ECO:0007669"/>
    <property type="project" value="TreeGrafter"/>
</dbReference>
<accession>A0A7I8VVL8</accession>
<evidence type="ECO:0000256" key="1">
    <source>
        <dbReference type="ARBA" id="ARBA00004123"/>
    </source>
</evidence>
<keyword evidence="4" id="KW-0804">Transcription</keyword>
<dbReference type="PANTHER" id="PTHR23349">
    <property type="entry name" value="BASIC HELIX-LOOP-HELIX TRANSCRIPTION FACTOR, TWIST"/>
    <property type="match status" value="1"/>
</dbReference>
<evidence type="ECO:0000256" key="6">
    <source>
        <dbReference type="SAM" id="MobiDB-lite"/>
    </source>
</evidence>
<feature type="region of interest" description="Disordered" evidence="6">
    <location>
        <begin position="133"/>
        <end position="187"/>
    </location>
</feature>
<organism evidence="8 9">
    <name type="scientific">Dimorphilus gyrociliatus</name>
    <dbReference type="NCBI Taxonomy" id="2664684"/>
    <lineage>
        <taxon>Eukaryota</taxon>
        <taxon>Metazoa</taxon>
        <taxon>Spiralia</taxon>
        <taxon>Lophotrochozoa</taxon>
        <taxon>Annelida</taxon>
        <taxon>Polychaeta</taxon>
        <taxon>Polychaeta incertae sedis</taxon>
        <taxon>Dinophilidae</taxon>
        <taxon>Dimorphilus</taxon>
    </lineage>
</organism>
<name>A0A7I8VVL8_9ANNE</name>
<dbReference type="GO" id="GO:0032502">
    <property type="term" value="P:developmental process"/>
    <property type="evidence" value="ECO:0007669"/>
    <property type="project" value="TreeGrafter"/>
</dbReference>
<keyword evidence="3" id="KW-0238">DNA-binding</keyword>
<dbReference type="InterPro" id="IPR050283">
    <property type="entry name" value="E-box_TF_Regulators"/>
</dbReference>
<keyword evidence="2" id="KW-0805">Transcription regulation</keyword>
<comment type="caution">
    <text evidence="8">The sequence shown here is derived from an EMBL/GenBank/DDBJ whole genome shotgun (WGS) entry which is preliminary data.</text>
</comment>
<evidence type="ECO:0000256" key="4">
    <source>
        <dbReference type="ARBA" id="ARBA00023163"/>
    </source>
</evidence>
<evidence type="ECO:0000313" key="8">
    <source>
        <dbReference type="EMBL" id="CAD5120381.1"/>
    </source>
</evidence>
<feature type="compositionally biased region" description="Acidic residues" evidence="6">
    <location>
        <begin position="138"/>
        <end position="156"/>
    </location>
</feature>
<dbReference type="PROSITE" id="PS50888">
    <property type="entry name" value="BHLH"/>
    <property type="match status" value="1"/>
</dbReference>